<reference evidence="2 3" key="1">
    <citation type="submission" date="2020-04" db="EMBL/GenBank/DDBJ databases">
        <title>Vibrio sp. SM6, a novel species isolated from seawater.</title>
        <authorList>
            <person name="Wang X."/>
        </authorList>
    </citation>
    <scope>NUCLEOTIDE SEQUENCE [LARGE SCALE GENOMIC DNA]</scope>
    <source>
        <strain evidence="2 3">SM6</strain>
    </source>
</reference>
<gene>
    <name evidence="2" type="ORF">HGP28_13665</name>
</gene>
<sequence>MKKTLVALAILSTSVSFAADAAFRSNNWTDDMTDTKVFSEYTSVKSSGHNNYQQFGWECRLRDGSDSAKTIELMYDGDEAIATPNSITDVQLRVDKGKVYKLKGRNYSNSYRGGLIHNVPSELFSELKSGSKLHVKIGNLGSVDVMETFSLSGSTASLNKMVKNCGLSIGESADVVAAKKAINDKYDVMIADLEKQRAKELKAIK</sequence>
<comment type="caution">
    <text evidence="2">The sequence shown here is derived from an EMBL/GenBank/DDBJ whole genome shotgun (WGS) entry which is preliminary data.</text>
</comment>
<keyword evidence="1" id="KW-0732">Signal</keyword>
<organism evidence="2 3">
    <name type="scientific">Vibrio agarilyticus</name>
    <dbReference type="NCBI Taxonomy" id="2726741"/>
    <lineage>
        <taxon>Bacteria</taxon>
        <taxon>Pseudomonadati</taxon>
        <taxon>Pseudomonadota</taxon>
        <taxon>Gammaproteobacteria</taxon>
        <taxon>Vibrionales</taxon>
        <taxon>Vibrionaceae</taxon>
        <taxon>Vibrio</taxon>
    </lineage>
</organism>
<feature type="chain" id="PRO_5030627961" evidence="1">
    <location>
        <begin position="19"/>
        <end position="205"/>
    </location>
</feature>
<dbReference type="AlphaFoldDB" id="A0A7X8TST6"/>
<keyword evidence="3" id="KW-1185">Reference proteome</keyword>
<dbReference type="Proteomes" id="UP000535589">
    <property type="component" value="Unassembled WGS sequence"/>
</dbReference>
<evidence type="ECO:0000256" key="1">
    <source>
        <dbReference type="SAM" id="SignalP"/>
    </source>
</evidence>
<evidence type="ECO:0000313" key="3">
    <source>
        <dbReference type="Proteomes" id="UP000535589"/>
    </source>
</evidence>
<protein>
    <submittedName>
        <fullName evidence="2">Uncharacterized protein</fullName>
    </submittedName>
</protein>
<dbReference type="RefSeq" id="WP_168837029.1">
    <property type="nucleotide sequence ID" value="NZ_JABAIK010000013.1"/>
</dbReference>
<accession>A0A7X8TST6</accession>
<proteinExistence type="predicted"/>
<evidence type="ECO:0000313" key="2">
    <source>
        <dbReference type="EMBL" id="NLS13937.1"/>
    </source>
</evidence>
<dbReference type="EMBL" id="JABAIK010000013">
    <property type="protein sequence ID" value="NLS13937.1"/>
    <property type="molecule type" value="Genomic_DNA"/>
</dbReference>
<feature type="signal peptide" evidence="1">
    <location>
        <begin position="1"/>
        <end position="18"/>
    </location>
</feature>
<name>A0A7X8TST6_9VIBR</name>